<organism evidence="1 2">
    <name type="scientific">Spiroplasma alleghenense</name>
    <dbReference type="NCBI Taxonomy" id="216931"/>
    <lineage>
        <taxon>Bacteria</taxon>
        <taxon>Bacillati</taxon>
        <taxon>Mycoplasmatota</taxon>
        <taxon>Mollicutes</taxon>
        <taxon>Entomoplasmatales</taxon>
        <taxon>Spiroplasmataceae</taxon>
        <taxon>Spiroplasma</taxon>
    </lineage>
</organism>
<reference evidence="1 2" key="1">
    <citation type="submission" date="2018-07" db="EMBL/GenBank/DDBJ databases">
        <title>Complete genome sequence of Spiroplasma alleghenense PLHS-1 (ATCC 51752).</title>
        <authorList>
            <person name="Chou L."/>
            <person name="Lee T.-Y."/>
            <person name="Tsai Y.-M."/>
            <person name="Kuo C.-H."/>
        </authorList>
    </citation>
    <scope>NUCLEOTIDE SEQUENCE [LARGE SCALE GENOMIC DNA]</scope>
    <source>
        <strain evidence="1 2">PLHS-1</strain>
    </source>
</reference>
<sequence length="602" mass="69771">MKKLLQVLASVSLTVTLPLNVVSCKSEKTKINEFDYSTALNSFMEDVTTIFRNAIWEAFRPFAWVSEESLPVDLTIQELLENESELQDSNSAFFKRVSEQIFLIVPNEKINSQIASNITNNVNYTPLIIDSSNPLRDGINIEEIKILKKDSQNSNENNLSVSITFSTQVYYAERMGGKTFQKISTEVSINIFAKKTSAQKAQEISDLYSNFLNKNLANEYSFESGKGRHDEISDEINNSEYLKKQFSKDIRKIQSQNSDIQEMNLGGLEASVIQSTITNASRYKTESRIANFDDRLSLLNKALCGDTDSQEVFLRNASNDDTGDWIRPIINDPEEKTVLDDAIEKDSTISRSINQYNLKNNLKENFSVESYLSNQNSEFEIDESADKSTIAVYGVEFKGVQFKMDGDFYDFSDQLIFLRQKTDGSTKKLYEDFIENAFLYQQDFYNMQKFPYKKDYWDQTYFIRQKKNKKAFKDGTRYQLDENMYYALMNGNPLATSRLKEKGFNAKMENNQTGQIPSYVIYCISKGVAYLHFFEFDKPKTQTNDVSLRTYFFSNGNSMSNTTSFYFTSHEKREKVFWNGNSKKFRKDIRFYKSMFNVDFYE</sequence>
<accession>A0A345Z4A3</accession>
<protein>
    <submittedName>
        <fullName evidence="1">Uncharacterized protein</fullName>
    </submittedName>
</protein>
<evidence type="ECO:0000313" key="1">
    <source>
        <dbReference type="EMBL" id="AXK51432.1"/>
    </source>
</evidence>
<dbReference type="EMBL" id="CP031376">
    <property type="protein sequence ID" value="AXK51432.1"/>
    <property type="molecule type" value="Genomic_DNA"/>
</dbReference>
<dbReference type="KEGG" id="salx:SALLE_v1c07620"/>
<name>A0A345Z4A3_9MOLU</name>
<dbReference type="OrthoDB" id="387107at2"/>
<dbReference type="RefSeq" id="WP_115558329.1">
    <property type="nucleotide sequence ID" value="NZ_CP031376.1"/>
</dbReference>
<keyword evidence="2" id="KW-1185">Reference proteome</keyword>
<dbReference type="AlphaFoldDB" id="A0A345Z4A3"/>
<gene>
    <name evidence="1" type="ORF">SALLE_v1c07620</name>
</gene>
<evidence type="ECO:0000313" key="2">
    <source>
        <dbReference type="Proteomes" id="UP000254792"/>
    </source>
</evidence>
<proteinExistence type="predicted"/>
<dbReference type="Proteomes" id="UP000254792">
    <property type="component" value="Chromosome"/>
</dbReference>